<feature type="compositionally biased region" description="Acidic residues" evidence="1">
    <location>
        <begin position="182"/>
        <end position="201"/>
    </location>
</feature>
<dbReference type="Proteomes" id="UP000803844">
    <property type="component" value="Unassembled WGS sequence"/>
</dbReference>
<name>A0A9P4XZ08_CRYP1</name>
<protein>
    <submittedName>
        <fullName evidence="2">Uncharacterized protein</fullName>
    </submittedName>
</protein>
<proteinExistence type="predicted"/>
<sequence length="398" mass="44228">MPGPAVTTRLRSRSSVDHIFDLVENLEEDQLQDLLLQINSTGDNIQVAKGVELFEEEQKRRRQLDAKTLRPTPSFLDQPHEPLDWPRQKPRPVSGSQWRGNMRIVSTPYTNVKRHQTEPISPPLTASPPASPPLSPPGNALAYSSPRRSVTAPLLKTEVARVEVHPIVTLDSPVSPPRSTEADDDDDDDDDDASHYEEEEETMRPAPSEFASFSFGLDHSAVEIQQEEEQRQDHPVSPRHAAAAVPSSQPRDFSRINTTPLASFHHQPKSLDAFHDLPRPNTSIGTDAAAASSFFRPRAFRRISRPTFLSPVNVSAPDELAQKLSAYLKGEIPSPPPAASQARQQQQQQVAMSRPGETVSPLEEMLKEPLTPRSRFVFGRVEREVPNVSGIFEVLTEG</sequence>
<accession>A0A9P4XZ08</accession>
<reference evidence="2" key="1">
    <citation type="journal article" date="2020" name="Phytopathology">
        <title>Genome sequence of the chestnut blight fungus Cryphonectria parasitica EP155: A fundamental resource for an archetypical invasive plant pathogen.</title>
        <authorList>
            <person name="Crouch J.A."/>
            <person name="Dawe A."/>
            <person name="Aerts A."/>
            <person name="Barry K."/>
            <person name="Churchill A.C.L."/>
            <person name="Grimwood J."/>
            <person name="Hillman B."/>
            <person name="Milgroom M.G."/>
            <person name="Pangilinan J."/>
            <person name="Smith M."/>
            <person name="Salamov A."/>
            <person name="Schmutz J."/>
            <person name="Yadav J."/>
            <person name="Grigoriev I.V."/>
            <person name="Nuss D."/>
        </authorList>
    </citation>
    <scope>NUCLEOTIDE SEQUENCE</scope>
    <source>
        <strain evidence="2">EP155</strain>
    </source>
</reference>
<dbReference type="RefSeq" id="XP_040774338.1">
    <property type="nucleotide sequence ID" value="XM_040925682.1"/>
</dbReference>
<feature type="compositionally biased region" description="Basic and acidic residues" evidence="1">
    <location>
        <begin position="78"/>
        <end position="87"/>
    </location>
</feature>
<feature type="compositionally biased region" description="Polar residues" evidence="1">
    <location>
        <begin position="246"/>
        <end position="255"/>
    </location>
</feature>
<evidence type="ECO:0000313" key="2">
    <source>
        <dbReference type="EMBL" id="KAF3763377.1"/>
    </source>
</evidence>
<dbReference type="EMBL" id="MU032349">
    <property type="protein sequence ID" value="KAF3763377.1"/>
    <property type="molecule type" value="Genomic_DNA"/>
</dbReference>
<dbReference type="OrthoDB" id="4588567at2759"/>
<comment type="caution">
    <text evidence="2">The sequence shown here is derived from an EMBL/GenBank/DDBJ whole genome shotgun (WGS) entry which is preliminary data.</text>
</comment>
<feature type="region of interest" description="Disordered" evidence="1">
    <location>
        <begin position="62"/>
        <end position="145"/>
    </location>
</feature>
<organism evidence="2 3">
    <name type="scientific">Cryphonectria parasitica (strain ATCC 38755 / EP155)</name>
    <dbReference type="NCBI Taxonomy" id="660469"/>
    <lineage>
        <taxon>Eukaryota</taxon>
        <taxon>Fungi</taxon>
        <taxon>Dikarya</taxon>
        <taxon>Ascomycota</taxon>
        <taxon>Pezizomycotina</taxon>
        <taxon>Sordariomycetes</taxon>
        <taxon>Sordariomycetidae</taxon>
        <taxon>Diaporthales</taxon>
        <taxon>Cryphonectriaceae</taxon>
        <taxon>Cryphonectria-Endothia species complex</taxon>
        <taxon>Cryphonectria</taxon>
    </lineage>
</organism>
<feature type="compositionally biased region" description="Pro residues" evidence="1">
    <location>
        <begin position="120"/>
        <end position="136"/>
    </location>
</feature>
<feature type="region of interest" description="Disordered" evidence="1">
    <location>
        <begin position="329"/>
        <end position="366"/>
    </location>
</feature>
<evidence type="ECO:0000256" key="1">
    <source>
        <dbReference type="SAM" id="MobiDB-lite"/>
    </source>
</evidence>
<feature type="compositionally biased region" description="Low complexity" evidence="1">
    <location>
        <begin position="339"/>
        <end position="351"/>
    </location>
</feature>
<feature type="region of interest" description="Disordered" evidence="1">
    <location>
        <begin position="226"/>
        <end position="255"/>
    </location>
</feature>
<dbReference type="AlphaFoldDB" id="A0A9P4XZ08"/>
<evidence type="ECO:0000313" key="3">
    <source>
        <dbReference type="Proteomes" id="UP000803844"/>
    </source>
</evidence>
<gene>
    <name evidence="2" type="ORF">M406DRAFT_73993</name>
</gene>
<feature type="region of interest" description="Disordered" evidence="1">
    <location>
        <begin position="167"/>
        <end position="207"/>
    </location>
</feature>
<keyword evidence="3" id="KW-1185">Reference proteome</keyword>
<dbReference type="GeneID" id="63842811"/>